<comment type="similarity">
    <text evidence="6">Belongs to the protein kinase superfamily.</text>
</comment>
<organism evidence="9 10">
    <name type="scientific">Tetradesmus obliquus</name>
    <name type="common">Green alga</name>
    <name type="synonym">Acutodesmus obliquus</name>
    <dbReference type="NCBI Taxonomy" id="3088"/>
    <lineage>
        <taxon>Eukaryota</taxon>
        <taxon>Viridiplantae</taxon>
        <taxon>Chlorophyta</taxon>
        <taxon>core chlorophytes</taxon>
        <taxon>Chlorophyceae</taxon>
        <taxon>CS clade</taxon>
        <taxon>Sphaeropleales</taxon>
        <taxon>Scenedesmaceae</taxon>
        <taxon>Tetradesmus</taxon>
    </lineage>
</organism>
<evidence type="ECO:0000256" key="1">
    <source>
        <dbReference type="ARBA" id="ARBA00022679"/>
    </source>
</evidence>
<protein>
    <recommendedName>
        <fullName evidence="8">Protein kinase domain-containing protein</fullName>
    </recommendedName>
</protein>
<evidence type="ECO:0000256" key="5">
    <source>
        <dbReference type="PROSITE-ProRule" id="PRU10141"/>
    </source>
</evidence>
<keyword evidence="4 5" id="KW-0067">ATP-binding</keyword>
<feature type="compositionally biased region" description="Low complexity" evidence="7">
    <location>
        <begin position="376"/>
        <end position="424"/>
    </location>
</feature>
<feature type="compositionally biased region" description="Basic and acidic residues" evidence="7">
    <location>
        <begin position="314"/>
        <end position="326"/>
    </location>
</feature>
<feature type="compositionally biased region" description="Low complexity" evidence="7">
    <location>
        <begin position="432"/>
        <end position="462"/>
    </location>
</feature>
<sequence length="462" mass="50316">MQALDPLQHPTGGPKREAVVYTKATVQDFLERYEVGETVGVGGFAVVKRGRDKVTSEPVAIKVVDKSRYAAGDNSLEREIQVLCKVDHPNCIKLYAVYITGRKVYIVTELVTGGELLDRVTEKGNYTEMDAAHIIRQILQGVQYLHSHGIVHRDLKLENMVMLNQLDDSPVKIADFGLSKFFSNDNVLSTMCGSPQYVAPEVLGVGDGLKEYSPAVDMWSVGVILFILLSGYSPFDDDNDAVLFEKIKSGNYDADDPIWENISAEAKDVVAKLLTVDAEARLTADEALAHPWVQGMCFEPQRKGGNKQLQSAMDKMKSMAVKRESMRQLSFKQAGEGHAGPGAPAAADAGAGAAAGAAPPATVAEEDTEGAEGEQQQRQQQQQQQDERPALSQQQQLQEQLEQAMKQQLAQLQQQQQAVRQQLQHPATVGVAAEQLQQPASPSSSAPQQQQQPVASPATSQQ</sequence>
<dbReference type="InterPro" id="IPR017441">
    <property type="entry name" value="Protein_kinase_ATP_BS"/>
</dbReference>
<proteinExistence type="inferred from homology"/>
<dbReference type="EMBL" id="CP126222">
    <property type="protein sequence ID" value="WIA22723.1"/>
    <property type="molecule type" value="Genomic_DNA"/>
</dbReference>
<evidence type="ECO:0000256" key="6">
    <source>
        <dbReference type="RuleBase" id="RU000304"/>
    </source>
</evidence>
<dbReference type="SMART" id="SM00220">
    <property type="entry name" value="S_TKc"/>
    <property type="match status" value="1"/>
</dbReference>
<keyword evidence="1" id="KW-0808">Transferase</keyword>
<dbReference type="SUPFAM" id="SSF56112">
    <property type="entry name" value="Protein kinase-like (PK-like)"/>
    <property type="match status" value="1"/>
</dbReference>
<dbReference type="CDD" id="cd05117">
    <property type="entry name" value="STKc_CAMK"/>
    <property type="match status" value="1"/>
</dbReference>
<reference evidence="9 10" key="1">
    <citation type="submission" date="2023-05" db="EMBL/GenBank/DDBJ databases">
        <title>A 100% complete, gapless, phased diploid assembly of the Scenedesmus obliquus UTEX 3031 genome.</title>
        <authorList>
            <person name="Biondi T.C."/>
            <person name="Hanschen E.R."/>
            <person name="Kwon T."/>
            <person name="Eng W."/>
            <person name="Kruse C.P.S."/>
            <person name="Koehler S.I."/>
            <person name="Kunde Y."/>
            <person name="Gleasner C.D."/>
            <person name="You Mak K.T."/>
            <person name="Polle J."/>
            <person name="Hovde B.T."/>
            <person name="Starkenburg S.R."/>
        </authorList>
    </citation>
    <scope>NUCLEOTIDE SEQUENCE [LARGE SCALE GENOMIC DNA]</scope>
    <source>
        <strain evidence="9 10">DOE0152z</strain>
    </source>
</reference>
<evidence type="ECO:0000313" key="9">
    <source>
        <dbReference type="EMBL" id="WIA22723.1"/>
    </source>
</evidence>
<feature type="region of interest" description="Disordered" evidence="7">
    <location>
        <begin position="299"/>
        <end position="462"/>
    </location>
</feature>
<gene>
    <name evidence="9" type="ORF">OEZ85_001127</name>
</gene>
<evidence type="ECO:0000256" key="4">
    <source>
        <dbReference type="ARBA" id="ARBA00022840"/>
    </source>
</evidence>
<keyword evidence="2 5" id="KW-0547">Nucleotide-binding</keyword>
<feature type="binding site" evidence="5">
    <location>
        <position position="62"/>
    </location>
    <ligand>
        <name>ATP</name>
        <dbReference type="ChEBI" id="CHEBI:30616"/>
    </ligand>
</feature>
<evidence type="ECO:0000259" key="8">
    <source>
        <dbReference type="PROSITE" id="PS50011"/>
    </source>
</evidence>
<dbReference type="Proteomes" id="UP001244341">
    <property type="component" value="Chromosome 15b"/>
</dbReference>
<feature type="compositionally biased region" description="Low complexity" evidence="7">
    <location>
        <begin position="341"/>
        <end position="361"/>
    </location>
</feature>
<name>A0ABY8UMF1_TETOB</name>
<dbReference type="PROSITE" id="PS00108">
    <property type="entry name" value="PROTEIN_KINASE_ST"/>
    <property type="match status" value="1"/>
</dbReference>
<feature type="domain" description="Protein kinase" evidence="8">
    <location>
        <begin position="33"/>
        <end position="293"/>
    </location>
</feature>
<dbReference type="PROSITE" id="PS00107">
    <property type="entry name" value="PROTEIN_KINASE_ATP"/>
    <property type="match status" value="1"/>
</dbReference>
<accession>A0ABY8UMF1</accession>
<evidence type="ECO:0000256" key="2">
    <source>
        <dbReference type="ARBA" id="ARBA00022741"/>
    </source>
</evidence>
<keyword evidence="10" id="KW-1185">Reference proteome</keyword>
<evidence type="ECO:0000256" key="3">
    <source>
        <dbReference type="ARBA" id="ARBA00022777"/>
    </source>
</evidence>
<dbReference type="Gene3D" id="1.10.510.10">
    <property type="entry name" value="Transferase(Phosphotransferase) domain 1"/>
    <property type="match status" value="1"/>
</dbReference>
<dbReference type="PANTHER" id="PTHR24347">
    <property type="entry name" value="SERINE/THREONINE-PROTEIN KINASE"/>
    <property type="match status" value="1"/>
</dbReference>
<evidence type="ECO:0000256" key="7">
    <source>
        <dbReference type="SAM" id="MobiDB-lite"/>
    </source>
</evidence>
<dbReference type="PROSITE" id="PS50011">
    <property type="entry name" value="PROTEIN_KINASE_DOM"/>
    <property type="match status" value="1"/>
</dbReference>
<dbReference type="InterPro" id="IPR011009">
    <property type="entry name" value="Kinase-like_dom_sf"/>
</dbReference>
<dbReference type="InterPro" id="IPR000719">
    <property type="entry name" value="Prot_kinase_dom"/>
</dbReference>
<keyword evidence="3" id="KW-0418">Kinase</keyword>
<dbReference type="InterPro" id="IPR008271">
    <property type="entry name" value="Ser/Thr_kinase_AS"/>
</dbReference>
<dbReference type="Pfam" id="PF00069">
    <property type="entry name" value="Pkinase"/>
    <property type="match status" value="1"/>
</dbReference>
<evidence type="ECO:0000313" key="10">
    <source>
        <dbReference type="Proteomes" id="UP001244341"/>
    </source>
</evidence>
<keyword evidence="6" id="KW-0723">Serine/threonine-protein kinase</keyword>